<proteinExistence type="predicted"/>
<organism evidence="1">
    <name type="scientific">Musa acuminata subsp. malaccensis</name>
    <name type="common">Wild banana</name>
    <name type="synonym">Musa malaccensis</name>
    <dbReference type="NCBI Taxonomy" id="214687"/>
    <lineage>
        <taxon>Eukaryota</taxon>
        <taxon>Viridiplantae</taxon>
        <taxon>Streptophyta</taxon>
        <taxon>Embryophyta</taxon>
        <taxon>Tracheophyta</taxon>
        <taxon>Spermatophyta</taxon>
        <taxon>Magnoliopsida</taxon>
        <taxon>Liliopsida</taxon>
        <taxon>Zingiberales</taxon>
        <taxon>Musaceae</taxon>
        <taxon>Musa</taxon>
    </lineage>
</organism>
<accession>A0A8D7AUE3</accession>
<evidence type="ECO:0000313" key="1">
    <source>
        <dbReference type="EMBL" id="CAG1856819.1"/>
    </source>
</evidence>
<dbReference type="EMBL" id="HG996473">
    <property type="protein sequence ID" value="CAG1856819.1"/>
    <property type="molecule type" value="Genomic_DNA"/>
</dbReference>
<sequence>MAAPLQGSPLMFHAGDDVAEAVLPHRPRITFSAATATPETAH</sequence>
<reference evidence="1" key="1">
    <citation type="submission" date="2021-03" db="EMBL/GenBank/DDBJ databases">
        <authorList>
            <consortium name="Genoscope - CEA"/>
            <person name="William W."/>
        </authorList>
    </citation>
    <scope>NUCLEOTIDE SEQUENCE</scope>
    <source>
        <strain evidence="1">Doubled-haploid Pahang</strain>
    </source>
</reference>
<feature type="non-terminal residue" evidence="1">
    <location>
        <position position="42"/>
    </location>
</feature>
<gene>
    <name evidence="1" type="ORF">GSMUA_38190.1</name>
</gene>
<name>A0A8D7AUE3_MUSAM</name>
<dbReference type="AlphaFoldDB" id="A0A8D7AUE3"/>
<protein>
    <submittedName>
        <fullName evidence="1">(wild Malaysian banana) hypothetical protein</fullName>
    </submittedName>
</protein>